<keyword evidence="2" id="KW-1185">Reference proteome</keyword>
<proteinExistence type="predicted"/>
<evidence type="ECO:0000313" key="2">
    <source>
        <dbReference type="Proteomes" id="UP000836841"/>
    </source>
</evidence>
<organism evidence="1 2">
    <name type="scientific">Thlaspi arvense</name>
    <name type="common">Field penny-cress</name>
    <dbReference type="NCBI Taxonomy" id="13288"/>
    <lineage>
        <taxon>Eukaryota</taxon>
        <taxon>Viridiplantae</taxon>
        <taxon>Streptophyta</taxon>
        <taxon>Embryophyta</taxon>
        <taxon>Tracheophyta</taxon>
        <taxon>Spermatophyta</taxon>
        <taxon>Magnoliopsida</taxon>
        <taxon>eudicotyledons</taxon>
        <taxon>Gunneridae</taxon>
        <taxon>Pentapetalae</taxon>
        <taxon>rosids</taxon>
        <taxon>malvids</taxon>
        <taxon>Brassicales</taxon>
        <taxon>Brassicaceae</taxon>
        <taxon>Thlaspideae</taxon>
        <taxon>Thlaspi</taxon>
    </lineage>
</organism>
<dbReference type="EMBL" id="OU466857">
    <property type="protein sequence ID" value="CAH2035861.1"/>
    <property type="molecule type" value="Genomic_DNA"/>
</dbReference>
<dbReference type="AlphaFoldDB" id="A0AAU9RCR3"/>
<dbReference type="Proteomes" id="UP000836841">
    <property type="component" value="Chromosome 1"/>
</dbReference>
<reference evidence="1 2" key="1">
    <citation type="submission" date="2022-03" db="EMBL/GenBank/DDBJ databases">
        <authorList>
            <person name="Nunn A."/>
            <person name="Chopra R."/>
            <person name="Nunn A."/>
            <person name="Contreras Garrido A."/>
        </authorList>
    </citation>
    <scope>NUCLEOTIDE SEQUENCE [LARGE SCALE GENOMIC DNA]</scope>
</reference>
<evidence type="ECO:0000313" key="1">
    <source>
        <dbReference type="EMBL" id="CAH2035861.1"/>
    </source>
</evidence>
<sequence>MCFSSPSLLRLTTASSNQATTFPATLGASKTERTMTMRSFGAELVFAHPTTELGETVKNAYELL</sequence>
<gene>
    <name evidence="1" type="ORF">TAV2_LOCUS2522</name>
</gene>
<name>A0AAU9RCR3_THLAR</name>
<protein>
    <submittedName>
        <fullName evidence="1">Uncharacterized protein</fullName>
    </submittedName>
</protein>
<accession>A0AAU9RCR3</accession>